<dbReference type="AlphaFoldDB" id="A0A1G2LQ30"/>
<accession>A0A1G2LQ30</accession>
<name>A0A1G2LQ30_9BACT</name>
<protein>
    <submittedName>
        <fullName evidence="1">Uncharacterized protein</fullName>
    </submittedName>
</protein>
<evidence type="ECO:0000313" key="1">
    <source>
        <dbReference type="EMBL" id="OHA13673.1"/>
    </source>
</evidence>
<dbReference type="Proteomes" id="UP000178302">
    <property type="component" value="Unassembled WGS sequence"/>
</dbReference>
<dbReference type="EMBL" id="MHQZ01000026">
    <property type="protein sequence ID" value="OHA13673.1"/>
    <property type="molecule type" value="Genomic_DNA"/>
</dbReference>
<sequence length="257" mass="29733">MTQYTYKNKVKNSKNILKFLFLFSIFYFLFFDFIGAEAQTITFNGIDMLWETNTYIPYYYKGKAIITPLSEIKIAAMPHIFYAGRRLSNSELIFEWYLNNSRMEEYSGKGRDYLIFKSSILSNEKSHAKVWVSNISGTFKKEGVIVIPNSKKRPEILVYQYDPSQKELSQKAISSVQIASGDTAEFIAEPYFIPMEGSENIIYQWMINGKRLRDENPPNILTISSHPGSRISAFADINVKFNNLLESVKKSFFINVM</sequence>
<comment type="caution">
    <text evidence="1">The sequence shown here is derived from an EMBL/GenBank/DDBJ whole genome shotgun (WGS) entry which is preliminary data.</text>
</comment>
<proteinExistence type="predicted"/>
<evidence type="ECO:0000313" key="2">
    <source>
        <dbReference type="Proteomes" id="UP000178302"/>
    </source>
</evidence>
<reference evidence="1 2" key="1">
    <citation type="journal article" date="2016" name="Nat. Commun.">
        <title>Thousands of microbial genomes shed light on interconnected biogeochemical processes in an aquifer system.</title>
        <authorList>
            <person name="Anantharaman K."/>
            <person name="Brown C.T."/>
            <person name="Hug L.A."/>
            <person name="Sharon I."/>
            <person name="Castelle C.J."/>
            <person name="Probst A.J."/>
            <person name="Thomas B.C."/>
            <person name="Singh A."/>
            <person name="Wilkins M.J."/>
            <person name="Karaoz U."/>
            <person name="Brodie E.L."/>
            <person name="Williams K.H."/>
            <person name="Hubbard S.S."/>
            <person name="Banfield J.F."/>
        </authorList>
    </citation>
    <scope>NUCLEOTIDE SEQUENCE [LARGE SCALE GENOMIC DNA]</scope>
</reference>
<organism evidence="1 2">
    <name type="scientific">Candidatus Tagabacteria bacterium RIFCSPLOWO2_01_FULL_39_11</name>
    <dbReference type="NCBI Taxonomy" id="1802295"/>
    <lineage>
        <taxon>Bacteria</taxon>
        <taxon>Candidatus Tagaibacteriota</taxon>
    </lineage>
</organism>
<gene>
    <name evidence="1" type="ORF">A2909_02070</name>
</gene>